<dbReference type="InterPro" id="IPR029017">
    <property type="entry name" value="Enolase-like_N"/>
</dbReference>
<dbReference type="InterPro" id="IPR036849">
    <property type="entry name" value="Enolase-like_C_sf"/>
</dbReference>
<keyword evidence="7 10" id="KW-0413">Isomerase</keyword>
<dbReference type="Gene3D" id="3.30.390.10">
    <property type="entry name" value="Enolase-like, N-terminal domain"/>
    <property type="match status" value="1"/>
</dbReference>
<dbReference type="GO" id="GO:0016854">
    <property type="term" value="F:racemase and epimerase activity"/>
    <property type="evidence" value="ECO:0007669"/>
    <property type="project" value="UniProtKB-ARBA"/>
</dbReference>
<keyword evidence="6" id="KW-0464">Manganese</keyword>
<organism evidence="10 11">
    <name type="scientific">Acinetobacter tandoii</name>
    <dbReference type="NCBI Taxonomy" id="202954"/>
    <lineage>
        <taxon>Bacteria</taxon>
        <taxon>Pseudomonadati</taxon>
        <taxon>Pseudomonadota</taxon>
        <taxon>Gammaproteobacteria</taxon>
        <taxon>Moraxellales</taxon>
        <taxon>Moraxellaceae</taxon>
        <taxon>Acinetobacter</taxon>
    </lineage>
</organism>
<evidence type="ECO:0000313" key="10">
    <source>
        <dbReference type="EMBL" id="KAB1853700.1"/>
    </source>
</evidence>
<evidence type="ECO:0000256" key="4">
    <source>
        <dbReference type="ARBA" id="ARBA00022723"/>
    </source>
</evidence>
<feature type="active site" description="Proton acceptor" evidence="8">
    <location>
        <position position="165"/>
    </location>
</feature>
<keyword evidence="4" id="KW-0479">Metal-binding</keyword>
<dbReference type="Proteomes" id="UP000325788">
    <property type="component" value="Unassembled WGS sequence"/>
</dbReference>
<keyword evidence="5" id="KW-0058">Aromatic hydrocarbons catabolism</keyword>
<dbReference type="SUPFAM" id="SSF51604">
    <property type="entry name" value="Enolase C-terminal domain-like"/>
    <property type="match status" value="1"/>
</dbReference>
<evidence type="ECO:0000256" key="3">
    <source>
        <dbReference type="ARBA" id="ARBA00008031"/>
    </source>
</evidence>
<reference evidence="10 11" key="1">
    <citation type="submission" date="2019-09" db="EMBL/GenBank/DDBJ databases">
        <title>Draft genome sequence of Acinetobacter tandoii W4-4-4 isolated from environmental water sample.</title>
        <authorList>
            <person name="Wee S.K."/>
            <person name="Yan B."/>
            <person name="Mustaffa S.B."/>
            <person name="Yap E.P.H."/>
        </authorList>
    </citation>
    <scope>NUCLEOTIDE SEQUENCE [LARGE SCALE GENOMIC DNA]</scope>
    <source>
        <strain evidence="10 11">W4-4-4</strain>
    </source>
</reference>
<dbReference type="InterPro" id="IPR013341">
    <property type="entry name" value="Mandelate_racemase_N_dom"/>
</dbReference>
<dbReference type="PROSITE" id="PS00908">
    <property type="entry name" value="MR_MLE_1"/>
    <property type="match status" value="1"/>
</dbReference>
<evidence type="ECO:0000256" key="7">
    <source>
        <dbReference type="ARBA" id="ARBA00023235"/>
    </source>
</evidence>
<dbReference type="NCBIfam" id="TIGR02534">
    <property type="entry name" value="mucon_cyclo"/>
    <property type="match status" value="1"/>
</dbReference>
<protein>
    <submittedName>
        <fullName evidence="10">Muconate cycloisomerase</fullName>
    </submittedName>
</protein>
<gene>
    <name evidence="10" type="ORF">F4W09_12620</name>
</gene>
<sequence length="387" mass="42146">MYKSIETILVDIPTIRPHQLSVTTMRIQTLVLVKITTTDGFVGWGEATTIGGLNYGEESPESVKANIDTYFAPLLTSVKALNVAQTLKLIRKNINGNRFAKCAIQTALLDIQAKRLGLPISELLGGRLRESLPVLWTLASGDTEKDIAEAKQMIELKRHNTFKLKIGARPLQQDVDHVIAIKKALGADISVRVDVNRAWSELECIRGIQQLQDGGIDLIEQPCAIQNTDALARLTQRFDVAIMADEALTGPDSAYRIAKSHGADVFAVKIEQSGGLLEACEVAKIACLAGIDLYGGTMLEGPIGSIASAHAFSTFESLAFGTELFGPLLLTEEILKTPLRYENFELHLPTGAGLGIEIDEDKIEQLRRKNKEAVNVISRTHGCAYSA</sequence>
<comment type="pathway">
    <text evidence="2">Aromatic compound metabolism.</text>
</comment>
<dbReference type="Gene3D" id="3.20.20.120">
    <property type="entry name" value="Enolase-like C-terminal domain"/>
    <property type="match status" value="1"/>
</dbReference>
<comment type="caution">
    <text evidence="10">The sequence shown here is derived from an EMBL/GenBank/DDBJ whole genome shotgun (WGS) entry which is preliminary data.</text>
</comment>
<dbReference type="SFLD" id="SFLDF00009">
    <property type="entry name" value="o-succinylbenzoate_synthase"/>
    <property type="match status" value="1"/>
</dbReference>
<dbReference type="RefSeq" id="WP_016166459.1">
    <property type="nucleotide sequence ID" value="NZ_BBNK01000025.1"/>
</dbReference>
<dbReference type="Pfam" id="PF13378">
    <property type="entry name" value="MR_MLE_C"/>
    <property type="match status" value="1"/>
</dbReference>
<dbReference type="SUPFAM" id="SSF54826">
    <property type="entry name" value="Enolase N-terminal domain-like"/>
    <property type="match status" value="1"/>
</dbReference>
<dbReference type="CDD" id="cd03318">
    <property type="entry name" value="MLE"/>
    <property type="match status" value="1"/>
</dbReference>
<name>A0A5N4WBL3_9GAMM</name>
<dbReference type="SFLD" id="SFLDS00001">
    <property type="entry name" value="Enolase"/>
    <property type="match status" value="1"/>
</dbReference>
<dbReference type="GO" id="GO:0030145">
    <property type="term" value="F:manganese ion binding"/>
    <property type="evidence" value="ECO:0007669"/>
    <property type="project" value="InterPro"/>
</dbReference>
<dbReference type="GO" id="GO:0018850">
    <property type="term" value="F:chloromuconate cycloisomerase activity"/>
    <property type="evidence" value="ECO:0007669"/>
    <property type="project" value="InterPro"/>
</dbReference>
<dbReference type="SFLD" id="SFLDG00180">
    <property type="entry name" value="muconate_cycloisomerase"/>
    <property type="match status" value="1"/>
</dbReference>
<dbReference type="InterPro" id="IPR013370">
    <property type="entry name" value="Chloromuconate_cycloisomerase"/>
</dbReference>
<comment type="similarity">
    <text evidence="3">Belongs to the mandelate racemase/muconate lactonizing enzyme family.</text>
</comment>
<dbReference type="EMBL" id="VXLD01000008">
    <property type="protein sequence ID" value="KAB1853700.1"/>
    <property type="molecule type" value="Genomic_DNA"/>
</dbReference>
<feature type="domain" description="Mandelate racemase/muconate lactonizing enzyme C-terminal" evidence="9">
    <location>
        <begin position="143"/>
        <end position="241"/>
    </location>
</feature>
<dbReference type="SMART" id="SM00922">
    <property type="entry name" value="MR_MLE"/>
    <property type="match status" value="1"/>
</dbReference>
<dbReference type="AlphaFoldDB" id="A0A5N4WBL3"/>
<dbReference type="GO" id="GO:0006518">
    <property type="term" value="P:peptide metabolic process"/>
    <property type="evidence" value="ECO:0007669"/>
    <property type="project" value="UniProtKB-ARBA"/>
</dbReference>
<dbReference type="InterPro" id="IPR029065">
    <property type="entry name" value="Enolase_C-like"/>
</dbReference>
<proteinExistence type="inferred from homology"/>
<dbReference type="InterPro" id="IPR013342">
    <property type="entry name" value="Mandelate_racemase_C"/>
</dbReference>
<evidence type="ECO:0000313" key="11">
    <source>
        <dbReference type="Proteomes" id="UP000325788"/>
    </source>
</evidence>
<evidence type="ECO:0000259" key="9">
    <source>
        <dbReference type="SMART" id="SM00922"/>
    </source>
</evidence>
<dbReference type="PANTHER" id="PTHR48073">
    <property type="entry name" value="O-SUCCINYLBENZOATE SYNTHASE-RELATED"/>
    <property type="match status" value="1"/>
</dbReference>
<feature type="active site" description="Proton donor" evidence="8">
    <location>
        <position position="323"/>
    </location>
</feature>
<evidence type="ECO:0000256" key="8">
    <source>
        <dbReference type="PIRSR" id="PIRSR613370-1"/>
    </source>
</evidence>
<dbReference type="GO" id="GO:0018849">
    <property type="term" value="F:muconate cycloisomerase activity"/>
    <property type="evidence" value="ECO:0007669"/>
    <property type="project" value="InterPro"/>
</dbReference>
<dbReference type="Pfam" id="PF02746">
    <property type="entry name" value="MR_MLE_N"/>
    <property type="match status" value="1"/>
</dbReference>
<dbReference type="GO" id="GO:0009063">
    <property type="term" value="P:amino acid catabolic process"/>
    <property type="evidence" value="ECO:0007669"/>
    <property type="project" value="InterPro"/>
</dbReference>
<dbReference type="SFLD" id="SFLDG01258">
    <property type="entry name" value="(chloro)muconate_cycloisomeras"/>
    <property type="match status" value="1"/>
</dbReference>
<evidence type="ECO:0000256" key="6">
    <source>
        <dbReference type="ARBA" id="ARBA00023211"/>
    </source>
</evidence>
<dbReference type="PANTHER" id="PTHR48073:SF2">
    <property type="entry name" value="O-SUCCINYLBENZOATE SYNTHASE"/>
    <property type="match status" value="1"/>
</dbReference>
<dbReference type="PROSITE" id="PS00909">
    <property type="entry name" value="MR_MLE_2"/>
    <property type="match status" value="1"/>
</dbReference>
<evidence type="ECO:0000256" key="2">
    <source>
        <dbReference type="ARBA" id="ARBA00005211"/>
    </source>
</evidence>
<evidence type="ECO:0000256" key="1">
    <source>
        <dbReference type="ARBA" id="ARBA00001936"/>
    </source>
</evidence>
<evidence type="ECO:0000256" key="5">
    <source>
        <dbReference type="ARBA" id="ARBA00022797"/>
    </source>
</evidence>
<dbReference type="InterPro" id="IPR018110">
    <property type="entry name" value="Mandel_Rmase/mucon_lact_enz_CS"/>
</dbReference>
<comment type="cofactor">
    <cofactor evidence="1">
        <name>Mn(2+)</name>
        <dbReference type="ChEBI" id="CHEBI:29035"/>
    </cofactor>
</comment>
<accession>A0A5N4WBL3</accession>